<evidence type="ECO:0000256" key="4">
    <source>
        <dbReference type="ARBA" id="ARBA00022801"/>
    </source>
</evidence>
<dbReference type="RefSeq" id="WP_407593387.1">
    <property type="nucleotide sequence ID" value="NZ_JBHDIY010000002.1"/>
</dbReference>
<protein>
    <recommendedName>
        <fullName evidence="6">Very short patch repair endonuclease</fullName>
        <ecNumber evidence="6">3.1.-.-</ecNumber>
    </recommendedName>
</protein>
<reference evidence="7 8" key="1">
    <citation type="submission" date="2024-08" db="EMBL/GenBank/DDBJ databases">
        <title>Tateyamaria sp. nov., isolated from marine algae.</title>
        <authorList>
            <person name="Choi B.J."/>
            <person name="Kim J.M."/>
            <person name="Lee J.K."/>
            <person name="Choi D.G."/>
            <person name="Bayburt H."/>
            <person name="Baek J.H."/>
            <person name="Han D.M."/>
            <person name="Jeon C.O."/>
        </authorList>
    </citation>
    <scope>NUCLEOTIDE SEQUENCE [LARGE SCALE GENOMIC DNA]</scope>
    <source>
        <strain evidence="7 8">KMU-156</strain>
    </source>
</reference>
<dbReference type="CDD" id="cd00221">
    <property type="entry name" value="Vsr"/>
    <property type="match status" value="1"/>
</dbReference>
<evidence type="ECO:0000256" key="5">
    <source>
        <dbReference type="ARBA" id="ARBA00023204"/>
    </source>
</evidence>
<dbReference type="Proteomes" id="UP001627408">
    <property type="component" value="Unassembled WGS sequence"/>
</dbReference>
<keyword evidence="5 6" id="KW-0234">DNA repair</keyword>
<keyword evidence="1 6" id="KW-0540">Nuclease</keyword>
<dbReference type="InterPro" id="IPR011335">
    <property type="entry name" value="Restrct_endonuc-II-like"/>
</dbReference>
<keyword evidence="4 6" id="KW-0378">Hydrolase</keyword>
<dbReference type="PIRSF" id="PIRSF018267">
    <property type="entry name" value="VSR_endonuc"/>
    <property type="match status" value="1"/>
</dbReference>
<dbReference type="EMBL" id="JBHDIY010000002">
    <property type="protein sequence ID" value="MFL4471543.1"/>
    <property type="molecule type" value="Genomic_DNA"/>
</dbReference>
<name>A0ABW8V2D9_9RHOB</name>
<keyword evidence="8" id="KW-1185">Reference proteome</keyword>
<evidence type="ECO:0000256" key="3">
    <source>
        <dbReference type="ARBA" id="ARBA00022763"/>
    </source>
</evidence>
<evidence type="ECO:0000313" key="8">
    <source>
        <dbReference type="Proteomes" id="UP001627408"/>
    </source>
</evidence>
<accession>A0ABW8V2D9</accession>
<comment type="similarity">
    <text evidence="6">Belongs to the vsr family.</text>
</comment>
<dbReference type="SUPFAM" id="SSF52980">
    <property type="entry name" value="Restriction endonuclease-like"/>
    <property type="match status" value="1"/>
</dbReference>
<dbReference type="InterPro" id="IPR004603">
    <property type="entry name" value="DNA_mismatch_endonuc_vsr"/>
</dbReference>
<dbReference type="NCBIfam" id="TIGR00632">
    <property type="entry name" value="vsr"/>
    <property type="match status" value="1"/>
</dbReference>
<dbReference type="Pfam" id="PF03852">
    <property type="entry name" value="Vsr"/>
    <property type="match status" value="1"/>
</dbReference>
<comment type="caution">
    <text evidence="7">The sequence shown here is derived from an EMBL/GenBank/DDBJ whole genome shotgun (WGS) entry which is preliminary data.</text>
</comment>
<proteinExistence type="inferred from homology"/>
<organism evidence="7 8">
    <name type="scientific">Tateyamaria armeniaca</name>
    <dbReference type="NCBI Taxonomy" id="2518930"/>
    <lineage>
        <taxon>Bacteria</taxon>
        <taxon>Pseudomonadati</taxon>
        <taxon>Pseudomonadota</taxon>
        <taxon>Alphaproteobacteria</taxon>
        <taxon>Rhodobacterales</taxon>
        <taxon>Roseobacteraceae</taxon>
        <taxon>Tateyamaria</taxon>
    </lineage>
</organism>
<evidence type="ECO:0000313" key="7">
    <source>
        <dbReference type="EMBL" id="MFL4471543.1"/>
    </source>
</evidence>
<sequence>MPDGKALSKLSLVSAQRSWNMSRIRGKDTQPEMIVRRLLHSMGYRYRLHAPELPGKPDIVFRPRMKAIFVHGCFWHRHPGCKHTTTPKSREEFWRKKFLQNMDRDRRNLQSLHDAGWATEIVWECETKNTGALASQLRKFLETVN</sequence>
<dbReference type="Gene3D" id="3.40.960.10">
    <property type="entry name" value="VSR Endonuclease"/>
    <property type="match status" value="1"/>
</dbReference>
<keyword evidence="2 6" id="KW-0255">Endonuclease</keyword>
<evidence type="ECO:0000256" key="1">
    <source>
        <dbReference type="ARBA" id="ARBA00022722"/>
    </source>
</evidence>
<evidence type="ECO:0000256" key="2">
    <source>
        <dbReference type="ARBA" id="ARBA00022759"/>
    </source>
</evidence>
<dbReference type="EC" id="3.1.-.-" evidence="6"/>
<keyword evidence="3 6" id="KW-0227">DNA damage</keyword>
<evidence type="ECO:0000256" key="6">
    <source>
        <dbReference type="PIRNR" id="PIRNR018267"/>
    </source>
</evidence>
<comment type="function">
    <text evidence="6">May nick specific sequences that contain T:G mispairs resulting from m5C-deamination.</text>
</comment>
<gene>
    <name evidence="7" type="ORF">ACERZ8_17280</name>
</gene>
<dbReference type="GO" id="GO:0004519">
    <property type="term" value="F:endonuclease activity"/>
    <property type="evidence" value="ECO:0007669"/>
    <property type="project" value="UniProtKB-KW"/>
</dbReference>